<sequence length="69" mass="8339">MVRNDEEYLIFIFHKVIHSPSFQLKLMNLKIFHTCIYSKNFSVLRVYMYPPYLEELEKAEIAAKKLGWL</sequence>
<dbReference type="Proteomes" id="UP000228711">
    <property type="component" value="Unassembled WGS sequence"/>
</dbReference>
<dbReference type="EMBL" id="PEXV01000117">
    <property type="protein sequence ID" value="PIS41356.1"/>
    <property type="molecule type" value="Genomic_DNA"/>
</dbReference>
<reference evidence="2" key="1">
    <citation type="submission" date="2017-09" db="EMBL/GenBank/DDBJ databases">
        <title>Depth-based differentiation of microbial function through sediment-hosted aquifers and enrichment of novel symbionts in the deep terrestrial subsurface.</title>
        <authorList>
            <person name="Probst A.J."/>
            <person name="Ladd B."/>
            <person name="Jarett J.K."/>
            <person name="Geller-Mcgrath D.E."/>
            <person name="Sieber C.M.K."/>
            <person name="Emerson J.B."/>
            <person name="Anantharaman K."/>
            <person name="Thomas B.C."/>
            <person name="Malmstrom R."/>
            <person name="Stieglmeier M."/>
            <person name="Klingl A."/>
            <person name="Woyke T."/>
            <person name="Ryan C.M."/>
            <person name="Banfield J.F."/>
        </authorList>
    </citation>
    <scope>NUCLEOTIDE SEQUENCE [LARGE SCALE GENOMIC DNA]</scope>
</reference>
<organism evidence="1 2">
    <name type="scientific">Candidatus Kerfeldbacteria bacterium CG08_land_8_20_14_0_20_42_7</name>
    <dbReference type="NCBI Taxonomy" id="2014245"/>
    <lineage>
        <taxon>Bacteria</taxon>
        <taxon>Candidatus Kerfeldiibacteriota</taxon>
    </lineage>
</organism>
<protein>
    <submittedName>
        <fullName evidence="1">Uncharacterized protein</fullName>
    </submittedName>
</protein>
<comment type="caution">
    <text evidence="1">The sequence shown here is derived from an EMBL/GenBank/DDBJ whole genome shotgun (WGS) entry which is preliminary data.</text>
</comment>
<accession>A0A2H0YSE8</accession>
<evidence type="ECO:0000313" key="1">
    <source>
        <dbReference type="EMBL" id="PIS41356.1"/>
    </source>
</evidence>
<evidence type="ECO:0000313" key="2">
    <source>
        <dbReference type="Proteomes" id="UP000228711"/>
    </source>
</evidence>
<gene>
    <name evidence="1" type="ORF">COT25_03530</name>
</gene>
<name>A0A2H0YSE8_9BACT</name>
<proteinExistence type="predicted"/>
<dbReference type="AlphaFoldDB" id="A0A2H0YSE8"/>